<protein>
    <submittedName>
        <fullName evidence="3">AMP-binding protein</fullName>
    </submittedName>
</protein>
<evidence type="ECO:0000259" key="2">
    <source>
        <dbReference type="Pfam" id="PF13193"/>
    </source>
</evidence>
<dbReference type="Pfam" id="PF13193">
    <property type="entry name" value="AMP-binding_C"/>
    <property type="match status" value="1"/>
</dbReference>
<comment type="caution">
    <text evidence="3">The sequence shown here is derived from an EMBL/GenBank/DDBJ whole genome shotgun (WGS) entry which is preliminary data.</text>
</comment>
<evidence type="ECO:0000313" key="3">
    <source>
        <dbReference type="EMBL" id="MBG9388034.1"/>
    </source>
</evidence>
<dbReference type="Gene3D" id="3.40.50.12780">
    <property type="entry name" value="N-terminal domain of ligase-like"/>
    <property type="match status" value="1"/>
</dbReference>
<dbReference type="PANTHER" id="PTHR43767">
    <property type="entry name" value="LONG-CHAIN-FATTY-ACID--COA LIGASE"/>
    <property type="match status" value="1"/>
</dbReference>
<dbReference type="Gene3D" id="3.30.300.30">
    <property type="match status" value="1"/>
</dbReference>
<feature type="domain" description="AMP-binding enzyme C-terminal" evidence="2">
    <location>
        <begin position="420"/>
        <end position="495"/>
    </location>
</feature>
<dbReference type="Proteomes" id="UP000651050">
    <property type="component" value="Unassembled WGS sequence"/>
</dbReference>
<proteinExistence type="predicted"/>
<dbReference type="PANTHER" id="PTHR43767:SF7">
    <property type="entry name" value="MEDIUM_LONG-CHAIN-FATTY-ACID--COA LIGASE FADD8"/>
    <property type="match status" value="1"/>
</dbReference>
<evidence type="ECO:0000259" key="1">
    <source>
        <dbReference type="Pfam" id="PF00501"/>
    </source>
</evidence>
<dbReference type="PROSITE" id="PS00455">
    <property type="entry name" value="AMP_BINDING"/>
    <property type="match status" value="1"/>
</dbReference>
<dbReference type="AlphaFoldDB" id="A0A931H3S4"/>
<reference evidence="3" key="1">
    <citation type="submission" date="2020-11" db="EMBL/GenBank/DDBJ databases">
        <title>Bacterial whole genome sequence for Caenimonas sp. DR4.4.</title>
        <authorList>
            <person name="Le V."/>
            <person name="Ko S.-R."/>
            <person name="Ahn C.-Y."/>
            <person name="Oh H.-M."/>
        </authorList>
    </citation>
    <scope>NUCLEOTIDE SEQUENCE</scope>
    <source>
        <strain evidence="3">DR4.4</strain>
    </source>
</reference>
<evidence type="ECO:0000313" key="4">
    <source>
        <dbReference type="Proteomes" id="UP000651050"/>
    </source>
</evidence>
<organism evidence="3 4">
    <name type="scientific">Caenimonas aquaedulcis</name>
    <dbReference type="NCBI Taxonomy" id="2793270"/>
    <lineage>
        <taxon>Bacteria</taxon>
        <taxon>Pseudomonadati</taxon>
        <taxon>Pseudomonadota</taxon>
        <taxon>Betaproteobacteria</taxon>
        <taxon>Burkholderiales</taxon>
        <taxon>Comamonadaceae</taxon>
        <taxon>Caenimonas</taxon>
    </lineage>
</organism>
<accession>A0A931H3S4</accession>
<dbReference type="GO" id="GO:0016877">
    <property type="term" value="F:ligase activity, forming carbon-sulfur bonds"/>
    <property type="evidence" value="ECO:0007669"/>
    <property type="project" value="UniProtKB-ARBA"/>
</dbReference>
<feature type="domain" description="AMP-dependent synthetase/ligase" evidence="1">
    <location>
        <begin position="4"/>
        <end position="366"/>
    </location>
</feature>
<keyword evidence="4" id="KW-1185">Reference proteome</keyword>
<sequence length="516" mass="55652">MIIRRSARMYAGNVAVWFEGREQTYAQMFDRACRLANVFRAAGAGPGDPVAMLGDNAAETVEQAAACALGAHPRATLYTYHSSTVNRYLLELTGARVFLVQAKYIEAVAPLLEGLPHLKTVIVYGGPAPAGMLDYESALAGASSEDVPLEVGDDHPHIIRFSSGTTGKPKGIYHSIADWRKYNAEWRWSTPLVTERSRYLVPTSLAHLGVAFLWSMLTVGARIVPMPSFDAARTLELLESLRITHAVAAPVMIREMLKDPTARGRDLSALECLMYAGSPIAASTLGLAIEIFGKALYQMYGQSETAPVSMLLPHQHVTSGTDAQMRRLRSVGRPTANVIVTIRGEEGEVLPPGEIGEIAARGCTMTGIWGDAKATAARTLADGSILTRDMGYLDEDGFIYLVDRKDDMIVSGGYNVWPTELEEALQRHPAVAEACVFGVPDEKWGETPKAVVVLRPGASASAAELMAHVREIVGSVKKVTSVDFAPALPRTATGKVLRNSLKDPWWAGHAGRIAGS</sequence>
<dbReference type="InterPro" id="IPR000873">
    <property type="entry name" value="AMP-dep_synth/lig_dom"/>
</dbReference>
<dbReference type="InterPro" id="IPR050237">
    <property type="entry name" value="ATP-dep_AMP-bd_enzyme"/>
</dbReference>
<name>A0A931H3S4_9BURK</name>
<dbReference type="InterPro" id="IPR020845">
    <property type="entry name" value="AMP-binding_CS"/>
</dbReference>
<dbReference type="RefSeq" id="WP_196985913.1">
    <property type="nucleotide sequence ID" value="NZ_JADWYS010000001.1"/>
</dbReference>
<gene>
    <name evidence="3" type="ORF">I5803_08380</name>
</gene>
<dbReference type="InterPro" id="IPR025110">
    <property type="entry name" value="AMP-bd_C"/>
</dbReference>
<dbReference type="Pfam" id="PF00501">
    <property type="entry name" value="AMP-binding"/>
    <property type="match status" value="1"/>
</dbReference>
<dbReference type="EMBL" id="JADWYS010000001">
    <property type="protein sequence ID" value="MBG9388034.1"/>
    <property type="molecule type" value="Genomic_DNA"/>
</dbReference>
<dbReference type="SUPFAM" id="SSF56801">
    <property type="entry name" value="Acetyl-CoA synthetase-like"/>
    <property type="match status" value="1"/>
</dbReference>
<dbReference type="InterPro" id="IPR042099">
    <property type="entry name" value="ANL_N_sf"/>
</dbReference>
<dbReference type="InterPro" id="IPR045851">
    <property type="entry name" value="AMP-bd_C_sf"/>
</dbReference>